<evidence type="ECO:0000256" key="5">
    <source>
        <dbReference type="ARBA" id="ARBA00023015"/>
    </source>
</evidence>
<dbReference type="InterPro" id="IPR036388">
    <property type="entry name" value="WH-like_DNA-bd_sf"/>
</dbReference>
<proteinExistence type="predicted"/>
<keyword evidence="5" id="KW-0805">Transcription regulation</keyword>
<dbReference type="RefSeq" id="WP_260792080.1">
    <property type="nucleotide sequence ID" value="NZ_CP093313.1"/>
</dbReference>
<dbReference type="Gene3D" id="3.40.50.2300">
    <property type="match status" value="1"/>
</dbReference>
<evidence type="ECO:0000256" key="1">
    <source>
        <dbReference type="ARBA" id="ARBA00004496"/>
    </source>
</evidence>
<evidence type="ECO:0000256" key="8">
    <source>
        <dbReference type="PROSITE-ProRule" id="PRU00169"/>
    </source>
</evidence>
<dbReference type="PROSITE" id="PS51755">
    <property type="entry name" value="OMPR_PHOB"/>
    <property type="match status" value="1"/>
</dbReference>
<evidence type="ECO:0000256" key="6">
    <source>
        <dbReference type="ARBA" id="ARBA00023125"/>
    </source>
</evidence>
<keyword evidence="3 8" id="KW-0597">Phosphoprotein</keyword>
<evidence type="ECO:0000256" key="4">
    <source>
        <dbReference type="ARBA" id="ARBA00023012"/>
    </source>
</evidence>
<keyword evidence="7" id="KW-0804">Transcription</keyword>
<evidence type="ECO:0000256" key="3">
    <source>
        <dbReference type="ARBA" id="ARBA00022553"/>
    </source>
</evidence>
<dbReference type="CDD" id="cd00383">
    <property type="entry name" value="trans_reg_C"/>
    <property type="match status" value="1"/>
</dbReference>
<reference evidence="12" key="1">
    <citation type="submission" date="2021-04" db="EMBL/GenBank/DDBJ databases">
        <title>Phylogenetic analysis of Acidobacteriaceae.</title>
        <authorList>
            <person name="Qiu L."/>
            <person name="Zhang Q."/>
        </authorList>
    </citation>
    <scope>NUCLEOTIDE SEQUENCE</scope>
    <source>
        <strain evidence="12">DSM 25168</strain>
    </source>
</reference>
<dbReference type="InterPro" id="IPR016032">
    <property type="entry name" value="Sig_transdc_resp-reg_C-effctor"/>
</dbReference>
<evidence type="ECO:0000313" key="13">
    <source>
        <dbReference type="Proteomes" id="UP001059380"/>
    </source>
</evidence>
<dbReference type="PANTHER" id="PTHR48111:SF39">
    <property type="entry name" value="TRANSCRIPTIONAL REGULATORY PROTEIN CPXR"/>
    <property type="match status" value="1"/>
</dbReference>
<evidence type="ECO:0000313" key="12">
    <source>
        <dbReference type="EMBL" id="UWZ82828.1"/>
    </source>
</evidence>
<feature type="domain" description="Response regulatory" evidence="10">
    <location>
        <begin position="21"/>
        <end position="134"/>
    </location>
</feature>
<evidence type="ECO:0000256" key="7">
    <source>
        <dbReference type="ARBA" id="ARBA00023163"/>
    </source>
</evidence>
<dbReference type="AlphaFoldDB" id="A0A9J7BIS4"/>
<dbReference type="InterPro" id="IPR001867">
    <property type="entry name" value="OmpR/PhoB-type_DNA-bd"/>
</dbReference>
<keyword evidence="6 9" id="KW-0238">DNA-binding</keyword>
<dbReference type="PANTHER" id="PTHR48111">
    <property type="entry name" value="REGULATOR OF RPOS"/>
    <property type="match status" value="1"/>
</dbReference>
<comment type="subcellular location">
    <subcellularLocation>
        <location evidence="1">Cytoplasm</location>
    </subcellularLocation>
</comment>
<dbReference type="Proteomes" id="UP001059380">
    <property type="component" value="Chromosome"/>
</dbReference>
<dbReference type="SMART" id="SM00862">
    <property type="entry name" value="Trans_reg_C"/>
    <property type="match status" value="1"/>
</dbReference>
<protein>
    <submittedName>
        <fullName evidence="12">Response regulator transcription factor</fullName>
    </submittedName>
</protein>
<dbReference type="InterPro" id="IPR039420">
    <property type="entry name" value="WalR-like"/>
</dbReference>
<feature type="DNA-binding region" description="OmpR/PhoB-type" evidence="9">
    <location>
        <begin position="144"/>
        <end position="243"/>
    </location>
</feature>
<accession>A0A9J7BIS4</accession>
<dbReference type="Pfam" id="PF00486">
    <property type="entry name" value="Trans_reg_C"/>
    <property type="match status" value="1"/>
</dbReference>
<dbReference type="GO" id="GO:0000156">
    <property type="term" value="F:phosphorelay response regulator activity"/>
    <property type="evidence" value="ECO:0007669"/>
    <property type="project" value="TreeGrafter"/>
</dbReference>
<dbReference type="Gene3D" id="1.10.10.10">
    <property type="entry name" value="Winged helix-like DNA-binding domain superfamily/Winged helix DNA-binding domain"/>
    <property type="match status" value="1"/>
</dbReference>
<keyword evidence="4" id="KW-0902">Two-component regulatory system</keyword>
<keyword evidence="13" id="KW-1185">Reference proteome</keyword>
<dbReference type="Pfam" id="PF00072">
    <property type="entry name" value="Response_reg"/>
    <property type="match status" value="1"/>
</dbReference>
<keyword evidence="2" id="KW-0963">Cytoplasm</keyword>
<gene>
    <name evidence="12" type="ORF">MOP44_19940</name>
</gene>
<dbReference type="KEGG" id="orp:MOP44_19940"/>
<evidence type="ECO:0000259" key="10">
    <source>
        <dbReference type="PROSITE" id="PS50110"/>
    </source>
</evidence>
<sequence>MPLKEDPAKSIRSDSQGLSRPILLIDDDRDMAEMLAEYLRPEGFDLHLAYKGKDGLERLKDGGLMLVILDVMLPDLDGFTVLREIRRTSHIPVVMLTTRSAMEDKLIGLNGGADDYIPKPFTPVELLARIRSVLRRTQPSRFGLPFLTIEDLTLDTGSRTIERGGRTIDCTAAEFDVLHALVSSAGQVVTREHLTRVALGRSPYAGDRAIDNLVSALRKKLGPYENGQERFRSSRNTGYIYLRSRVVEPQGEDR</sequence>
<feature type="modified residue" description="4-aspartylphosphate" evidence="8">
    <location>
        <position position="70"/>
    </location>
</feature>
<evidence type="ECO:0000259" key="11">
    <source>
        <dbReference type="PROSITE" id="PS51755"/>
    </source>
</evidence>
<dbReference type="GO" id="GO:0005829">
    <property type="term" value="C:cytosol"/>
    <property type="evidence" value="ECO:0007669"/>
    <property type="project" value="TreeGrafter"/>
</dbReference>
<dbReference type="InterPro" id="IPR001789">
    <property type="entry name" value="Sig_transdc_resp-reg_receiver"/>
</dbReference>
<dbReference type="SUPFAM" id="SSF52172">
    <property type="entry name" value="CheY-like"/>
    <property type="match status" value="1"/>
</dbReference>
<dbReference type="SUPFAM" id="SSF46894">
    <property type="entry name" value="C-terminal effector domain of the bipartite response regulators"/>
    <property type="match status" value="1"/>
</dbReference>
<dbReference type="EMBL" id="CP093313">
    <property type="protein sequence ID" value="UWZ82828.1"/>
    <property type="molecule type" value="Genomic_DNA"/>
</dbReference>
<evidence type="ECO:0000256" key="9">
    <source>
        <dbReference type="PROSITE-ProRule" id="PRU01091"/>
    </source>
</evidence>
<dbReference type="GO" id="GO:0032993">
    <property type="term" value="C:protein-DNA complex"/>
    <property type="evidence" value="ECO:0007669"/>
    <property type="project" value="TreeGrafter"/>
</dbReference>
<organism evidence="12 13">
    <name type="scientific">Occallatibacter riparius</name>
    <dbReference type="NCBI Taxonomy" id="1002689"/>
    <lineage>
        <taxon>Bacteria</taxon>
        <taxon>Pseudomonadati</taxon>
        <taxon>Acidobacteriota</taxon>
        <taxon>Terriglobia</taxon>
        <taxon>Terriglobales</taxon>
        <taxon>Acidobacteriaceae</taxon>
        <taxon>Occallatibacter</taxon>
    </lineage>
</organism>
<feature type="domain" description="OmpR/PhoB-type" evidence="11">
    <location>
        <begin position="144"/>
        <end position="243"/>
    </location>
</feature>
<dbReference type="GO" id="GO:0006355">
    <property type="term" value="P:regulation of DNA-templated transcription"/>
    <property type="evidence" value="ECO:0007669"/>
    <property type="project" value="InterPro"/>
</dbReference>
<dbReference type="InterPro" id="IPR011006">
    <property type="entry name" value="CheY-like_superfamily"/>
</dbReference>
<dbReference type="FunFam" id="3.40.50.2300:FF:000001">
    <property type="entry name" value="DNA-binding response regulator PhoB"/>
    <property type="match status" value="1"/>
</dbReference>
<evidence type="ECO:0000256" key="2">
    <source>
        <dbReference type="ARBA" id="ARBA00022490"/>
    </source>
</evidence>
<dbReference type="SMART" id="SM00448">
    <property type="entry name" value="REC"/>
    <property type="match status" value="1"/>
</dbReference>
<name>A0A9J7BIS4_9BACT</name>
<dbReference type="Gene3D" id="6.10.250.690">
    <property type="match status" value="1"/>
</dbReference>
<dbReference type="PROSITE" id="PS50110">
    <property type="entry name" value="RESPONSE_REGULATORY"/>
    <property type="match status" value="1"/>
</dbReference>
<dbReference type="GO" id="GO:0000976">
    <property type="term" value="F:transcription cis-regulatory region binding"/>
    <property type="evidence" value="ECO:0007669"/>
    <property type="project" value="TreeGrafter"/>
</dbReference>